<protein>
    <submittedName>
        <fullName evidence="1">Mobile element protein</fullName>
    </submittedName>
</protein>
<dbReference type="KEGG" id="mbar:MSBR2_2923"/>
<proteinExistence type="predicted"/>
<dbReference type="AlphaFoldDB" id="A0A0E3R4F4"/>
<gene>
    <name evidence="1" type="ORF">MSBR2_2923</name>
</gene>
<dbReference type="Proteomes" id="UP000033079">
    <property type="component" value="Chromosome"/>
</dbReference>
<name>A0A0E3R4F4_METBA</name>
<reference evidence="1 2" key="1">
    <citation type="submission" date="2014-07" db="EMBL/GenBank/DDBJ databases">
        <title>Methanogenic archaea and the global carbon cycle.</title>
        <authorList>
            <person name="Henriksen J.R."/>
            <person name="Luke J."/>
            <person name="Reinhart S."/>
            <person name="Benedict M.N."/>
            <person name="Youngblut N.D."/>
            <person name="Metcalf M.E."/>
            <person name="Whitaker R.J."/>
            <person name="Metcalf W.W."/>
        </authorList>
    </citation>
    <scope>NUCLEOTIDE SEQUENCE [LARGE SCALE GENOMIC DNA]</scope>
    <source>
        <strain evidence="1 2">227</strain>
    </source>
</reference>
<evidence type="ECO:0000313" key="2">
    <source>
        <dbReference type="Proteomes" id="UP000033079"/>
    </source>
</evidence>
<dbReference type="PATRIC" id="fig|1434106.5.peg.3736"/>
<sequence length="43" mass="4886">MGFDGRKTIVKGFVQKVRPKLGVPDVLRYETKPGVQAQVDWKI</sequence>
<organism evidence="1 2">
    <name type="scientific">Methanosarcina barkeri 227</name>
    <dbReference type="NCBI Taxonomy" id="1434106"/>
    <lineage>
        <taxon>Archaea</taxon>
        <taxon>Methanobacteriati</taxon>
        <taxon>Methanobacteriota</taxon>
        <taxon>Stenosarchaea group</taxon>
        <taxon>Methanomicrobia</taxon>
        <taxon>Methanosarcinales</taxon>
        <taxon>Methanosarcinaceae</taxon>
        <taxon>Methanosarcina</taxon>
    </lineage>
</organism>
<evidence type="ECO:0000313" key="1">
    <source>
        <dbReference type="EMBL" id="AKB59439.1"/>
    </source>
</evidence>
<dbReference type="EMBL" id="CP009530">
    <property type="protein sequence ID" value="AKB59439.1"/>
    <property type="molecule type" value="Genomic_DNA"/>
</dbReference>
<dbReference type="HOGENOM" id="CLU_3282918_0_0_2"/>
<accession>A0A0E3R4F4</accession>